<name>A0ACC8XC01_9FIRM</name>
<evidence type="ECO:0000313" key="2">
    <source>
        <dbReference type="Proteomes" id="UP000188605"/>
    </source>
</evidence>
<comment type="caution">
    <text evidence="1">The sequence shown here is derived from an EMBL/GenBank/DDBJ whole genome shotgun (WGS) entry which is preliminary data.</text>
</comment>
<protein>
    <submittedName>
        <fullName evidence="1">Uroporphyrinogen decarboxylase</fullName>
    </submittedName>
</protein>
<sequence length="345" mass="38825">MNSLERMIKALNHEEADHVPVYPIVNSVSRKTLGISYEEWTKDIKLCGDAIIKITDELELDCICTLVDLSVEAADFGQELLYFEDKAACPNHHNRVIKDVEDYANVKAVDPTKTHRMSEHIELARYLVEQRGDVKPVVGFVFGPLGILGMLRGQEDLFIELLTDPEEVHPALKEITKTLIQFCDALIDAGVHAIMFDTLFASTSIMSEAMWEDFEGDYIQEIADHVHARGCMVMLHNCGQGAYFEAQIKRMNPCLISFLHVPHGSNSYEEVKEKFGDKITLMGAIDPGWMMVATEDEIREASKKLIDMYKKDGGFVLATGCEYPACLDFGKARAMVEVAKEYGKY</sequence>
<reference evidence="1" key="1">
    <citation type="submission" date="2016-08" db="EMBL/GenBank/DDBJ databases">
        <authorList>
            <person name="Ngugi D.K."/>
            <person name="Miyake S."/>
            <person name="Stingl U."/>
        </authorList>
    </citation>
    <scope>NUCLEOTIDE SEQUENCE</scope>
    <source>
        <strain evidence="1">SCG-B11WGA-EpuloA1</strain>
    </source>
</reference>
<proteinExistence type="predicted"/>
<organism evidence="1 2">
    <name type="scientific">Candidatus Epulonipiscium fishelsonii</name>
    <dbReference type="NCBI Taxonomy" id="77094"/>
    <lineage>
        <taxon>Bacteria</taxon>
        <taxon>Bacillati</taxon>
        <taxon>Bacillota</taxon>
        <taxon>Clostridia</taxon>
        <taxon>Lachnospirales</taxon>
        <taxon>Lachnospiraceae</taxon>
        <taxon>Candidatus Epulonipiscium</taxon>
    </lineage>
</organism>
<gene>
    <name evidence="1" type="ORF">AN396_01055</name>
</gene>
<dbReference type="EMBL" id="LJDB01000055">
    <property type="protein sequence ID" value="ONI40191.1"/>
    <property type="molecule type" value="Genomic_DNA"/>
</dbReference>
<dbReference type="Proteomes" id="UP000188605">
    <property type="component" value="Unassembled WGS sequence"/>
</dbReference>
<accession>A0ACC8XC01</accession>
<keyword evidence="2" id="KW-1185">Reference proteome</keyword>
<evidence type="ECO:0000313" key="1">
    <source>
        <dbReference type="EMBL" id="ONI40191.1"/>
    </source>
</evidence>